<evidence type="ECO:0000256" key="1">
    <source>
        <dbReference type="ARBA" id="ARBA00023015"/>
    </source>
</evidence>
<gene>
    <name evidence="6" type="ORF">E4099_08945</name>
</gene>
<reference evidence="6 7" key="1">
    <citation type="submission" date="2019-03" db="EMBL/GenBank/DDBJ databases">
        <authorList>
            <person name="Gonzalez-Pimentel J.L."/>
        </authorList>
    </citation>
    <scope>NUCLEOTIDE SEQUENCE [LARGE SCALE GENOMIC DNA]</scope>
    <source>
        <strain evidence="6 7">JCM 31289</strain>
    </source>
</reference>
<dbReference type="PROSITE" id="PS50977">
    <property type="entry name" value="HTH_TETR_2"/>
    <property type="match status" value="1"/>
</dbReference>
<dbReference type="Pfam" id="PF16925">
    <property type="entry name" value="TetR_C_13"/>
    <property type="match status" value="1"/>
</dbReference>
<keyword evidence="3" id="KW-0804">Transcription</keyword>
<dbReference type="Gene3D" id="1.10.357.10">
    <property type="entry name" value="Tetracycline Repressor, domain 2"/>
    <property type="match status" value="1"/>
</dbReference>
<dbReference type="SUPFAM" id="SSF48498">
    <property type="entry name" value="Tetracyclin repressor-like, C-terminal domain"/>
    <property type="match status" value="1"/>
</dbReference>
<feature type="domain" description="HTH tetR-type" evidence="5">
    <location>
        <begin position="20"/>
        <end position="80"/>
    </location>
</feature>
<dbReference type="RefSeq" id="WP_135338435.1">
    <property type="nucleotide sequence ID" value="NZ_JBHLTX010000026.1"/>
</dbReference>
<dbReference type="InterPro" id="IPR011075">
    <property type="entry name" value="TetR_C"/>
</dbReference>
<keyword evidence="1" id="KW-0805">Transcription regulation</keyword>
<keyword evidence="2 4" id="KW-0238">DNA-binding</keyword>
<organism evidence="6 7">
    <name type="scientific">Streptomyces palmae</name>
    <dbReference type="NCBI Taxonomy" id="1701085"/>
    <lineage>
        <taxon>Bacteria</taxon>
        <taxon>Bacillati</taxon>
        <taxon>Actinomycetota</taxon>
        <taxon>Actinomycetes</taxon>
        <taxon>Kitasatosporales</taxon>
        <taxon>Streptomycetaceae</taxon>
        <taxon>Streptomyces</taxon>
    </lineage>
</organism>
<sequence>MDATNERVGERATRRGRPRAFDRQVALQAAIMEFWDRGYEAVSIADLTRAMHIKAPSLYAAFGDKKTLFEEAVEAYIRDFGGFIERALEEEPTARRGIARMLREAASWHTLPGHPRGCMVLTAATNCTPQSADVLRGLQERRRQAVERMERVISADMARGELPPDTDAHVLAVYSSTVLHGMSQQARDGVDRETLEAVAEIAMRAWPS</sequence>
<dbReference type="InterPro" id="IPR036271">
    <property type="entry name" value="Tet_transcr_reg_TetR-rel_C_sf"/>
</dbReference>
<comment type="caution">
    <text evidence="6">The sequence shown here is derived from an EMBL/GenBank/DDBJ whole genome shotgun (WGS) entry which is preliminary data.</text>
</comment>
<dbReference type="Pfam" id="PF00440">
    <property type="entry name" value="TetR_N"/>
    <property type="match status" value="1"/>
</dbReference>
<protein>
    <submittedName>
        <fullName evidence="6">TetR/AcrR family transcriptional regulator</fullName>
    </submittedName>
</protein>
<keyword evidence="7" id="KW-1185">Reference proteome</keyword>
<proteinExistence type="predicted"/>
<evidence type="ECO:0000313" key="7">
    <source>
        <dbReference type="Proteomes" id="UP000297948"/>
    </source>
</evidence>
<name>A0A4Z0HFF6_9ACTN</name>
<evidence type="ECO:0000256" key="3">
    <source>
        <dbReference type="ARBA" id="ARBA00023163"/>
    </source>
</evidence>
<dbReference type="GO" id="GO:0003677">
    <property type="term" value="F:DNA binding"/>
    <property type="evidence" value="ECO:0007669"/>
    <property type="project" value="UniProtKB-UniRule"/>
</dbReference>
<evidence type="ECO:0000259" key="5">
    <source>
        <dbReference type="PROSITE" id="PS50977"/>
    </source>
</evidence>
<feature type="DNA-binding region" description="H-T-H motif" evidence="4">
    <location>
        <begin position="43"/>
        <end position="62"/>
    </location>
</feature>
<dbReference type="Gene3D" id="1.10.10.60">
    <property type="entry name" value="Homeodomain-like"/>
    <property type="match status" value="1"/>
</dbReference>
<evidence type="ECO:0000313" key="6">
    <source>
        <dbReference type="EMBL" id="TGB14101.1"/>
    </source>
</evidence>
<dbReference type="AlphaFoldDB" id="A0A4Z0HFF6"/>
<dbReference type="OrthoDB" id="9805134at2"/>
<accession>A0A4Z0HFF6</accession>
<dbReference type="SUPFAM" id="SSF46689">
    <property type="entry name" value="Homeodomain-like"/>
    <property type="match status" value="1"/>
</dbReference>
<dbReference type="EMBL" id="SRID01000055">
    <property type="protein sequence ID" value="TGB14101.1"/>
    <property type="molecule type" value="Genomic_DNA"/>
</dbReference>
<dbReference type="PANTHER" id="PTHR47506:SF1">
    <property type="entry name" value="HTH-TYPE TRANSCRIPTIONAL REGULATOR YJDC"/>
    <property type="match status" value="1"/>
</dbReference>
<evidence type="ECO:0000256" key="2">
    <source>
        <dbReference type="ARBA" id="ARBA00023125"/>
    </source>
</evidence>
<dbReference type="Proteomes" id="UP000297948">
    <property type="component" value="Unassembled WGS sequence"/>
</dbReference>
<evidence type="ECO:0000256" key="4">
    <source>
        <dbReference type="PROSITE-ProRule" id="PRU00335"/>
    </source>
</evidence>
<dbReference type="PANTHER" id="PTHR47506">
    <property type="entry name" value="TRANSCRIPTIONAL REGULATORY PROTEIN"/>
    <property type="match status" value="1"/>
</dbReference>
<dbReference type="InterPro" id="IPR001647">
    <property type="entry name" value="HTH_TetR"/>
</dbReference>
<dbReference type="InterPro" id="IPR009057">
    <property type="entry name" value="Homeodomain-like_sf"/>
</dbReference>